<proteinExistence type="predicted"/>
<reference evidence="1" key="1">
    <citation type="journal article" date="2017" name="J. Phycol.">
        <title>Analysis of chloroplast genomes and a supermatrix inform reclassification of the Rhodomelaceae (Rhodophyta).</title>
        <authorList>
            <person name="Diaz-Tapia P."/>
            <person name="Maggs C.A."/>
            <person name="West J.A."/>
            <person name="Verbruggen H."/>
        </authorList>
    </citation>
    <scope>NUCLEOTIDE SEQUENCE</scope>
    <source>
        <strain evidence="1">JW3079</strain>
    </source>
</reference>
<dbReference type="InterPro" id="IPR028978">
    <property type="entry name" value="Chorismate_lyase_/UTRA_dom_sf"/>
</dbReference>
<dbReference type="InterPro" id="IPR002800">
    <property type="entry name" value="Rv2949c-like"/>
</dbReference>
<accession>A0A1Z1M5J8</accession>
<dbReference type="AlphaFoldDB" id="A0A1Z1M5J8"/>
<organism evidence="1">
    <name type="scientific">Bostrychia tenella</name>
    <dbReference type="NCBI Taxonomy" id="324755"/>
    <lineage>
        <taxon>Eukaryota</taxon>
        <taxon>Rhodophyta</taxon>
        <taxon>Florideophyceae</taxon>
        <taxon>Rhodymeniophycidae</taxon>
        <taxon>Ceramiales</taxon>
        <taxon>Rhodomelaceae</taxon>
        <taxon>Bostrychia</taxon>
    </lineage>
</organism>
<dbReference type="Gene3D" id="3.40.1410.10">
    <property type="entry name" value="Chorismate lyase-like"/>
    <property type="match status" value="1"/>
</dbReference>
<dbReference type="EMBL" id="MF101417">
    <property type="protein sequence ID" value="ARW61190.1"/>
    <property type="molecule type" value="Genomic_DNA"/>
</dbReference>
<gene>
    <name evidence="1" type="primary">ycf21</name>
</gene>
<sequence>MSINTFCKFHAICIIPKYKIKCLKNKSSRLMPNKWQLILMSEGSLTKNLNYLTSKITKIGVLQQKNSKNQVINRTIRCVWLETCIYTKLTFARSLWILINTNKPYNLINPNKPIGSSFIEYKIDTYKDIHEVYYGYCQNLEKNFPFPKTIWGRKYTLYYANKSSVIIQEFFSPYITYFF</sequence>
<evidence type="ECO:0000313" key="1">
    <source>
        <dbReference type="EMBL" id="ARW61190.1"/>
    </source>
</evidence>
<dbReference type="RefSeq" id="YP_009392628.1">
    <property type="nucleotide sequence ID" value="NC_035264.1"/>
</dbReference>
<dbReference type="Pfam" id="PF01947">
    <property type="entry name" value="Rv2949c-like"/>
    <property type="match status" value="1"/>
</dbReference>
<evidence type="ECO:0008006" key="2">
    <source>
        <dbReference type="Google" id="ProtNLM"/>
    </source>
</evidence>
<protein>
    <recommendedName>
        <fullName evidence="2">Chorismate lyase</fullName>
    </recommendedName>
</protein>
<dbReference type="GeneID" id="33354195"/>
<name>A0A1Z1M5J8_9FLOR</name>
<geneLocation type="chloroplast" evidence="1"/>
<dbReference type="SUPFAM" id="SSF64288">
    <property type="entry name" value="Chorismate lyase-like"/>
    <property type="match status" value="1"/>
</dbReference>
<keyword evidence="1" id="KW-0934">Plastid</keyword>
<keyword evidence="1" id="KW-0150">Chloroplast</keyword>